<proteinExistence type="predicted"/>
<name>A0A6J6F1Z3_9ZZZZ</name>
<sequence>MHIPNDGNYEVLGGDTGIVILGNAHDCAQLANSLHGAGLHVLARHSQQKNSYEFAENEFLHLRERCTKIFLLSFFDNASQLLELAQHYADEVSGLILIEPKISTNRFSKSTRELKNNLHLIDQPTLILYPILENQGALARTGDDSLYIADEISSPFIREVVLENSFISSQNDLPVLVEESLTFINEINDAQSDGYNPDEDTELIEAEFQSIVAGLSLDQSTPNTFLDDLDFIDEDDHFEIPNPRLLPIRDKAKRNAIFFMIIGPLYALIASITDFNPFGIEPWPGILALVGGLAYFLYSIRDDLNDDDGAVV</sequence>
<keyword evidence="1" id="KW-0472">Membrane</keyword>
<evidence type="ECO:0000256" key="1">
    <source>
        <dbReference type="SAM" id="Phobius"/>
    </source>
</evidence>
<feature type="transmembrane region" description="Helical" evidence="1">
    <location>
        <begin position="282"/>
        <end position="298"/>
    </location>
</feature>
<accession>A0A6J6F1Z3</accession>
<dbReference type="AlphaFoldDB" id="A0A6J6F1Z3"/>
<keyword evidence="1" id="KW-1133">Transmembrane helix</keyword>
<gene>
    <name evidence="2" type="ORF">UFOPK1773_00278</name>
</gene>
<evidence type="ECO:0000313" key="2">
    <source>
        <dbReference type="EMBL" id="CAB4582910.1"/>
    </source>
</evidence>
<dbReference type="EMBL" id="CAEZUA010000010">
    <property type="protein sequence ID" value="CAB4582910.1"/>
    <property type="molecule type" value="Genomic_DNA"/>
</dbReference>
<keyword evidence="1" id="KW-0812">Transmembrane</keyword>
<organism evidence="2">
    <name type="scientific">freshwater metagenome</name>
    <dbReference type="NCBI Taxonomy" id="449393"/>
    <lineage>
        <taxon>unclassified sequences</taxon>
        <taxon>metagenomes</taxon>
        <taxon>ecological metagenomes</taxon>
    </lineage>
</organism>
<protein>
    <submittedName>
        <fullName evidence="2">Unannotated protein</fullName>
    </submittedName>
</protein>
<reference evidence="2" key="1">
    <citation type="submission" date="2020-05" db="EMBL/GenBank/DDBJ databases">
        <authorList>
            <person name="Chiriac C."/>
            <person name="Salcher M."/>
            <person name="Ghai R."/>
            <person name="Kavagutti S V."/>
        </authorList>
    </citation>
    <scope>NUCLEOTIDE SEQUENCE</scope>
</reference>
<feature type="transmembrane region" description="Helical" evidence="1">
    <location>
        <begin position="256"/>
        <end position="276"/>
    </location>
</feature>